<dbReference type="InterPro" id="IPR009003">
    <property type="entry name" value="Peptidase_S1_PA"/>
</dbReference>
<dbReference type="GO" id="GO:0004252">
    <property type="term" value="F:serine-type endopeptidase activity"/>
    <property type="evidence" value="ECO:0007669"/>
    <property type="project" value="InterPro"/>
</dbReference>
<dbReference type="PANTHER" id="PTHR24250:SF45">
    <property type="entry name" value="INACTIVE SERINE PROTEASE 54"/>
    <property type="match status" value="1"/>
</dbReference>
<dbReference type="SMART" id="SM00020">
    <property type="entry name" value="Tryp_SPc"/>
    <property type="match status" value="1"/>
</dbReference>
<proteinExistence type="predicted"/>
<evidence type="ECO:0000313" key="4">
    <source>
        <dbReference type="EMBL" id="KAH0501623.1"/>
    </source>
</evidence>
<accession>A0A8J6KLC9</accession>
<comment type="caution">
    <text evidence="4">The sequence shown here is derived from an EMBL/GenBank/DDBJ whole genome shotgun (WGS) entry which is preliminary data.</text>
</comment>
<dbReference type="InterPro" id="IPR001254">
    <property type="entry name" value="Trypsin_dom"/>
</dbReference>
<evidence type="ECO:0000259" key="3">
    <source>
        <dbReference type="PROSITE" id="PS50240"/>
    </source>
</evidence>
<dbReference type="PROSITE" id="PS50240">
    <property type="entry name" value="TRYPSIN_DOM"/>
    <property type="match status" value="1"/>
</dbReference>
<name>A0A8J6KLC9_MICOH</name>
<gene>
    <name evidence="4" type="ORF">LTLLF_195775</name>
</gene>
<dbReference type="GO" id="GO:0006508">
    <property type="term" value="P:proteolysis"/>
    <property type="evidence" value="ECO:0007669"/>
    <property type="project" value="UniProtKB-KW"/>
</dbReference>
<keyword evidence="1" id="KW-1015">Disulfide bond</keyword>
<dbReference type="AlphaFoldDB" id="A0A8J6KLC9"/>
<dbReference type="Gene3D" id="2.40.10.10">
    <property type="entry name" value="Trypsin-like serine proteases"/>
    <property type="match status" value="2"/>
</dbReference>
<dbReference type="EMBL" id="JAATJU010026499">
    <property type="protein sequence ID" value="KAH0501623.1"/>
    <property type="molecule type" value="Genomic_DNA"/>
</dbReference>
<dbReference type="Pfam" id="PF00089">
    <property type="entry name" value="Trypsin"/>
    <property type="match status" value="1"/>
</dbReference>
<dbReference type="Proteomes" id="UP000710432">
    <property type="component" value="Unassembled WGS sequence"/>
</dbReference>
<keyword evidence="4" id="KW-0378">Hydrolase</keyword>
<dbReference type="PANTHER" id="PTHR24250">
    <property type="entry name" value="CHYMOTRYPSIN-RELATED"/>
    <property type="match status" value="1"/>
</dbReference>
<dbReference type="InterPro" id="IPR043504">
    <property type="entry name" value="Peptidase_S1_PA_chymotrypsin"/>
</dbReference>
<keyword evidence="4" id="KW-0645">Protease</keyword>
<reference evidence="4" key="1">
    <citation type="submission" date="2020-03" db="EMBL/GenBank/DDBJ databases">
        <title>Studies in the Genomics of Life Span.</title>
        <authorList>
            <person name="Glass D."/>
        </authorList>
    </citation>
    <scope>NUCLEOTIDE SEQUENCE</scope>
    <source>
        <strain evidence="4">LTLLF</strain>
        <tissue evidence="4">Muscle</tissue>
    </source>
</reference>
<evidence type="ECO:0000313" key="5">
    <source>
        <dbReference type="Proteomes" id="UP000710432"/>
    </source>
</evidence>
<feature type="domain" description="Peptidase S1" evidence="3">
    <location>
        <begin position="77"/>
        <end position="314"/>
    </location>
</feature>
<protein>
    <submittedName>
        <fullName evidence="4">Inactive serine protease 54</fullName>
    </submittedName>
</protein>
<evidence type="ECO:0000256" key="1">
    <source>
        <dbReference type="ARBA" id="ARBA00023157"/>
    </source>
</evidence>
<dbReference type="SUPFAM" id="SSF50494">
    <property type="entry name" value="Trypsin-like serine proteases"/>
    <property type="match status" value="1"/>
</dbReference>
<organism evidence="4 5">
    <name type="scientific">Microtus ochrogaster</name>
    <name type="common">Prairie vole</name>
    <dbReference type="NCBI Taxonomy" id="79684"/>
    <lineage>
        <taxon>Eukaryota</taxon>
        <taxon>Metazoa</taxon>
        <taxon>Chordata</taxon>
        <taxon>Craniata</taxon>
        <taxon>Vertebrata</taxon>
        <taxon>Euteleostomi</taxon>
        <taxon>Mammalia</taxon>
        <taxon>Eutheria</taxon>
        <taxon>Euarchontoglires</taxon>
        <taxon>Glires</taxon>
        <taxon>Rodentia</taxon>
        <taxon>Myomorpha</taxon>
        <taxon>Muroidea</taxon>
        <taxon>Cricetidae</taxon>
        <taxon>Arvicolinae</taxon>
        <taxon>Microtus</taxon>
    </lineage>
</organism>
<sequence length="439" mass="49428">MMPQWNILPKAQKKLHCRTLLHKATPDPRPQAALRRKLEKADYRFSLGQLTNRKPSIGARQPLPAFVCTEPRAGDVTVCGIQKANIEDESKENLVSSTEFPWVVSIQDQEYTHLAFGCILSEFWILSSASALQDRLVPQREGWKKVVAVVGIANMDPRKVDHTEYSVSTIIPHENFIKSSRSNDIALLRTESAIHFDDMVQSICFLDKKLQKPPTLRNCWTGNHMTMSILRRISVEDIDLCPLQRDQNTECASHANKEYKVCLGEPGSPVMCQVKKLNLWVLKGIMTYGGDSCPGLFLYTSVEDYSNWIMAQARKAGPSLSSLQSWEKLPPEFLFDESNIALTKHAYSVHGHTERPQTHSQRPKLSTVYDKSTDNGQNFRANGLQESGWPAKVAIQPMYYDYYGGEAGKEGVVAGQSRLCWPQERILMSLVLVFLGSGV</sequence>
<evidence type="ECO:0000256" key="2">
    <source>
        <dbReference type="SAM" id="MobiDB-lite"/>
    </source>
</evidence>
<feature type="region of interest" description="Disordered" evidence="2">
    <location>
        <begin position="352"/>
        <end position="371"/>
    </location>
</feature>